<dbReference type="InterPro" id="IPR035093">
    <property type="entry name" value="RelE/ParE_toxin_dom_sf"/>
</dbReference>
<dbReference type="SUPFAM" id="SSF143011">
    <property type="entry name" value="RelE-like"/>
    <property type="match status" value="1"/>
</dbReference>
<sequence>MEIRINKTFLKELAKIPRGQRKKVETFLFDHLQEYNHLFDIPGLKKLQGYKNYYRLRFGNYRAGIRYENNTIYFERLLHRKDMYKFYP</sequence>
<organism evidence="2 3">
    <name type="scientific">Tangfeifania diversioriginum</name>
    <dbReference type="NCBI Taxonomy" id="1168035"/>
    <lineage>
        <taxon>Bacteria</taxon>
        <taxon>Pseudomonadati</taxon>
        <taxon>Bacteroidota</taxon>
        <taxon>Bacteroidia</taxon>
        <taxon>Marinilabiliales</taxon>
        <taxon>Prolixibacteraceae</taxon>
        <taxon>Tangfeifania</taxon>
    </lineage>
</organism>
<proteinExistence type="predicted"/>
<keyword evidence="3" id="KW-1185">Reference proteome</keyword>
<dbReference type="AlphaFoldDB" id="A0A1M6PT21"/>
<dbReference type="PANTHER" id="PTHR38813">
    <property type="match status" value="1"/>
</dbReference>
<dbReference type="PANTHER" id="PTHR38813:SF1">
    <property type="entry name" value="TOXIN RELE1-RELATED"/>
    <property type="match status" value="1"/>
</dbReference>
<keyword evidence="1" id="KW-1277">Toxin-antitoxin system</keyword>
<dbReference type="Gene3D" id="3.30.2310.20">
    <property type="entry name" value="RelE-like"/>
    <property type="match status" value="1"/>
</dbReference>
<evidence type="ECO:0000313" key="3">
    <source>
        <dbReference type="Proteomes" id="UP000184050"/>
    </source>
</evidence>
<gene>
    <name evidence="2" type="ORF">SAMN05444280_1721</name>
</gene>
<name>A0A1M6PT21_9BACT</name>
<dbReference type="Pfam" id="PF05016">
    <property type="entry name" value="ParE_toxin"/>
    <property type="match status" value="1"/>
</dbReference>
<dbReference type="EMBL" id="FQZE01000072">
    <property type="protein sequence ID" value="SHK11097.1"/>
    <property type="molecule type" value="Genomic_DNA"/>
</dbReference>
<dbReference type="InterPro" id="IPR007712">
    <property type="entry name" value="RelE/ParE_toxin"/>
</dbReference>
<accession>A0A1M6PT21</accession>
<dbReference type="InterPro" id="IPR052747">
    <property type="entry name" value="TA_system_RelE_toxin"/>
</dbReference>
<reference evidence="2 3" key="1">
    <citation type="submission" date="2016-11" db="EMBL/GenBank/DDBJ databases">
        <authorList>
            <person name="Jaros S."/>
            <person name="Januszkiewicz K."/>
            <person name="Wedrychowicz H."/>
        </authorList>
    </citation>
    <scope>NUCLEOTIDE SEQUENCE [LARGE SCALE GENOMIC DNA]</scope>
    <source>
        <strain evidence="2 3">DSM 27063</strain>
    </source>
</reference>
<dbReference type="Proteomes" id="UP000184050">
    <property type="component" value="Unassembled WGS sequence"/>
</dbReference>
<protein>
    <submittedName>
        <fullName evidence="2">mRNA interferase RelE/StbE</fullName>
    </submittedName>
</protein>
<evidence type="ECO:0000313" key="2">
    <source>
        <dbReference type="EMBL" id="SHK11097.1"/>
    </source>
</evidence>
<evidence type="ECO:0000256" key="1">
    <source>
        <dbReference type="ARBA" id="ARBA00022649"/>
    </source>
</evidence>